<sequence>MPVTTLYDYQLAMLHPMCTSAPAQAAELLDRIGATRSDTAISENRWFYGHAINRFCSIAEYVTAWGAPDSSRVVRNGDHETRYAGWDLPFWPGLQLEFMEFSNHLRPFKSLVRRHDAPQVRASVADLTPWSCTVGEFHDGTLGPTTAVDGFGGVGYLAAVRELDPDSGADRIYWAHFDHGLLQYVEPAPEAYIWEPTQNL</sequence>
<comment type="caution">
    <text evidence="1">The sequence shown here is derived from an EMBL/GenBank/DDBJ whole genome shotgun (WGS) entry which is preliminary data.</text>
</comment>
<dbReference type="RefSeq" id="WP_157390455.1">
    <property type="nucleotide sequence ID" value="NZ_WRPP01000005.1"/>
</dbReference>
<protein>
    <submittedName>
        <fullName evidence="1">Uncharacterized protein</fullName>
    </submittedName>
</protein>
<dbReference type="AlphaFoldDB" id="A0A7K1V332"/>
<dbReference type="Proteomes" id="UP000466794">
    <property type="component" value="Unassembled WGS sequence"/>
</dbReference>
<evidence type="ECO:0000313" key="1">
    <source>
        <dbReference type="EMBL" id="MVU80902.1"/>
    </source>
</evidence>
<dbReference type="EMBL" id="WRPP01000005">
    <property type="protein sequence ID" value="MVU80902.1"/>
    <property type="molecule type" value="Genomic_DNA"/>
</dbReference>
<accession>A0A7K1V332</accession>
<reference evidence="1 2" key="1">
    <citation type="submission" date="2019-12" db="EMBL/GenBank/DDBJ databases">
        <title>Nocardia sp. nov. ET3-3 isolated from soil.</title>
        <authorList>
            <person name="Kanchanasin P."/>
            <person name="Tanasupawat S."/>
            <person name="Yuki M."/>
            <person name="Kudo T."/>
        </authorList>
    </citation>
    <scope>NUCLEOTIDE SEQUENCE [LARGE SCALE GENOMIC DNA]</scope>
    <source>
        <strain evidence="1 2">ET3-3</strain>
    </source>
</reference>
<proteinExistence type="predicted"/>
<organism evidence="1 2">
    <name type="scientific">Nocardia terrae</name>
    <dbReference type="NCBI Taxonomy" id="2675851"/>
    <lineage>
        <taxon>Bacteria</taxon>
        <taxon>Bacillati</taxon>
        <taxon>Actinomycetota</taxon>
        <taxon>Actinomycetes</taxon>
        <taxon>Mycobacteriales</taxon>
        <taxon>Nocardiaceae</taxon>
        <taxon>Nocardia</taxon>
    </lineage>
</organism>
<keyword evidence="2" id="KW-1185">Reference proteome</keyword>
<gene>
    <name evidence="1" type="ORF">GPX89_27090</name>
</gene>
<evidence type="ECO:0000313" key="2">
    <source>
        <dbReference type="Proteomes" id="UP000466794"/>
    </source>
</evidence>
<name>A0A7K1V332_9NOCA</name>